<dbReference type="SMART" id="SM00062">
    <property type="entry name" value="PBPb"/>
    <property type="match status" value="1"/>
</dbReference>
<dbReference type="Proteomes" id="UP000320393">
    <property type="component" value="Unassembled WGS sequence"/>
</dbReference>
<dbReference type="PANTHER" id="PTHR35936">
    <property type="entry name" value="MEMBRANE-BOUND LYTIC MUREIN TRANSGLYCOSYLASE F"/>
    <property type="match status" value="1"/>
</dbReference>
<reference evidence="4 5" key="1">
    <citation type="journal article" date="2019" name="Nat. Microbiol.">
        <title>Mediterranean grassland soil C-N compound turnover is dependent on rainfall and depth, and is mediated by genomically divergent microorganisms.</title>
        <authorList>
            <person name="Diamond S."/>
            <person name="Andeer P.F."/>
            <person name="Li Z."/>
            <person name="Crits-Christoph A."/>
            <person name="Burstein D."/>
            <person name="Anantharaman K."/>
            <person name="Lane K.R."/>
            <person name="Thomas B.C."/>
            <person name="Pan C."/>
            <person name="Northen T.R."/>
            <person name="Banfield J.F."/>
        </authorList>
    </citation>
    <scope>NUCLEOTIDE SEQUENCE [LARGE SCALE GENOMIC DNA]</scope>
    <source>
        <strain evidence="4">NP_5</strain>
    </source>
</reference>
<dbReference type="Pfam" id="PF00497">
    <property type="entry name" value="SBP_bac_3"/>
    <property type="match status" value="1"/>
</dbReference>
<evidence type="ECO:0000256" key="2">
    <source>
        <dbReference type="SAM" id="Phobius"/>
    </source>
</evidence>
<sequence>MMATGQSRLVPYIITIIISVLLSYAAIKLSGGGAGGGQATAESTLDRILRTKTLHEGICTGQVPYCFRDAQGNQVGVEPEMGREMAKALGVNLDIVETADPNRIPFVNAGKIDFAFGTITLERAKVVSYGGLWVVDATAGAVLSGSGTADYDALKAGKTIGAIRGDTGDIYATKAFPNAKFVRVDDAATLLQALLKKQVDAIFHDYSSLSLWKADHPEITVLKAVDREPSGLMVRLGDQKWINWVGWFLNDYYGSGVSTCGCGKDVLRKYLKAEPLPLLFNY</sequence>
<proteinExistence type="predicted"/>
<keyword evidence="2" id="KW-0812">Transmembrane</keyword>
<evidence type="ECO:0000259" key="3">
    <source>
        <dbReference type="SMART" id="SM00062"/>
    </source>
</evidence>
<dbReference type="AlphaFoldDB" id="A0A537LIJ0"/>
<dbReference type="SUPFAM" id="SSF53850">
    <property type="entry name" value="Periplasmic binding protein-like II"/>
    <property type="match status" value="1"/>
</dbReference>
<dbReference type="EMBL" id="VBAM01000477">
    <property type="protein sequence ID" value="TMJ07497.1"/>
    <property type="molecule type" value="Genomic_DNA"/>
</dbReference>
<evidence type="ECO:0000313" key="5">
    <source>
        <dbReference type="Proteomes" id="UP000320393"/>
    </source>
</evidence>
<protein>
    <submittedName>
        <fullName evidence="4">Transporter substrate-binding domain-containing protein</fullName>
    </submittedName>
</protein>
<dbReference type="PANTHER" id="PTHR35936:SF17">
    <property type="entry name" value="ARGININE-BINDING EXTRACELLULAR PROTEIN ARTP"/>
    <property type="match status" value="1"/>
</dbReference>
<accession>A0A537LIJ0</accession>
<gene>
    <name evidence="4" type="ORF">E6H02_11400</name>
</gene>
<evidence type="ECO:0000313" key="4">
    <source>
        <dbReference type="EMBL" id="TMJ07497.1"/>
    </source>
</evidence>
<feature type="domain" description="Solute-binding protein family 3/N-terminal" evidence="3">
    <location>
        <begin position="53"/>
        <end position="274"/>
    </location>
</feature>
<dbReference type="Gene3D" id="3.40.190.10">
    <property type="entry name" value="Periplasmic binding protein-like II"/>
    <property type="match status" value="2"/>
</dbReference>
<keyword evidence="2" id="KW-0472">Membrane</keyword>
<evidence type="ECO:0000256" key="1">
    <source>
        <dbReference type="ARBA" id="ARBA00022729"/>
    </source>
</evidence>
<dbReference type="InterPro" id="IPR001638">
    <property type="entry name" value="Solute-binding_3/MltF_N"/>
</dbReference>
<keyword evidence="2" id="KW-1133">Transmembrane helix</keyword>
<comment type="caution">
    <text evidence="4">The sequence shown here is derived from an EMBL/GenBank/DDBJ whole genome shotgun (WGS) entry which is preliminary data.</text>
</comment>
<keyword evidence="1" id="KW-0732">Signal</keyword>
<organism evidence="4 5">
    <name type="scientific">Candidatus Segetimicrobium genomatis</name>
    <dbReference type="NCBI Taxonomy" id="2569760"/>
    <lineage>
        <taxon>Bacteria</taxon>
        <taxon>Bacillati</taxon>
        <taxon>Candidatus Sysuimicrobiota</taxon>
        <taxon>Candidatus Sysuimicrobiia</taxon>
        <taxon>Candidatus Sysuimicrobiales</taxon>
        <taxon>Candidatus Segetimicrobiaceae</taxon>
        <taxon>Candidatus Segetimicrobium</taxon>
    </lineage>
</organism>
<name>A0A537LIJ0_9BACT</name>
<feature type="transmembrane region" description="Helical" evidence="2">
    <location>
        <begin position="9"/>
        <end position="27"/>
    </location>
</feature>